<proteinExistence type="predicted"/>
<sequence length="155" mass="17502">MIYHYNQTCGLGIADSGLPPPADPNSLLARHEASLLQNLRGVLKNISHHRSTEVNRLILPHCQPVMEAIRRQMSYEAAVAQGVRQCLVYLYVAKITKLDSASYWEHVGLGQRVRREMAALSSCHSTGNDVIFAIDGTMDNFLRCRIAYRLLYQFN</sequence>
<dbReference type="AlphaFoldDB" id="A0A5K1K6B0"/>
<organism evidence="1">
    <name type="scientific">Ganoderma boninense</name>
    <dbReference type="NCBI Taxonomy" id="34458"/>
    <lineage>
        <taxon>Eukaryota</taxon>
        <taxon>Fungi</taxon>
        <taxon>Dikarya</taxon>
        <taxon>Basidiomycota</taxon>
        <taxon>Agaricomycotina</taxon>
        <taxon>Agaricomycetes</taxon>
        <taxon>Polyporales</taxon>
        <taxon>Polyporaceae</taxon>
        <taxon>Ganoderma</taxon>
    </lineage>
</organism>
<reference evidence="1" key="1">
    <citation type="submission" date="2019-10" db="EMBL/GenBank/DDBJ databases">
        <authorList>
            <person name="Nor Muhammad N."/>
        </authorList>
    </citation>
    <scope>NUCLEOTIDE SEQUENCE</scope>
</reference>
<protein>
    <submittedName>
        <fullName evidence="1">Aspartyl proteinase</fullName>
    </submittedName>
</protein>
<accession>A0A5K1K6B0</accession>
<gene>
    <name evidence="1" type="primary">Q8NJS2</name>
</gene>
<dbReference type="EMBL" id="LR729779">
    <property type="protein sequence ID" value="VWP01919.1"/>
    <property type="molecule type" value="Genomic_DNA"/>
</dbReference>
<evidence type="ECO:0000313" key="1">
    <source>
        <dbReference type="EMBL" id="VWP01919.1"/>
    </source>
</evidence>
<name>A0A5K1K6B0_9APHY</name>